<dbReference type="EMBL" id="AP012492">
    <property type="protein sequence ID" value="BAM32758.1"/>
    <property type="molecule type" value="Genomic_DNA"/>
</dbReference>
<reference evidence="1 2" key="1">
    <citation type="journal article" date="2012" name="J. Bacteriol.">
        <title>Complete Genome Sequence of Helicobacter cinaedi Type Strain ATCC BAA-847.</title>
        <authorList>
            <person name="Miyoshi-Akiyama T."/>
            <person name="Takeshita N."/>
            <person name="Ohmagari N."/>
            <person name="Kirikae T."/>
        </authorList>
    </citation>
    <scope>NUCLEOTIDE SEQUENCE [LARGE SCALE GENOMIC DNA]</scope>
    <source>
        <strain evidence="1 2">ATCC BAA-847</strain>
    </source>
</reference>
<evidence type="ECO:0000313" key="2">
    <source>
        <dbReference type="Proteomes" id="UP000006036"/>
    </source>
</evidence>
<gene>
    <name evidence="1" type="ORF">HCBAA847_1528</name>
</gene>
<protein>
    <submittedName>
        <fullName evidence="1">Uncharacterized protein</fullName>
    </submittedName>
</protein>
<sequence length="39" mass="4535">MSYLQLSIDSLSFTITKAHIKESLESLWRIECEGYIESL</sequence>
<name>A0AAI8QHI0_9HELI</name>
<organism evidence="1 2">
    <name type="scientific">Helicobacter cinaedi CCUG 18818 = ATCC BAA-847</name>
    <dbReference type="NCBI Taxonomy" id="537971"/>
    <lineage>
        <taxon>Bacteria</taxon>
        <taxon>Pseudomonadati</taxon>
        <taxon>Campylobacterota</taxon>
        <taxon>Epsilonproteobacteria</taxon>
        <taxon>Campylobacterales</taxon>
        <taxon>Helicobacteraceae</taxon>
        <taxon>Helicobacter</taxon>
    </lineage>
</organism>
<accession>A0AAI8QHI0</accession>
<dbReference type="AlphaFoldDB" id="A0AAI8QHI0"/>
<proteinExistence type="predicted"/>
<dbReference type="KEGG" id="hcb:HCBAA847_1528"/>
<dbReference type="Proteomes" id="UP000006036">
    <property type="component" value="Chromosome 1"/>
</dbReference>
<evidence type="ECO:0000313" key="1">
    <source>
        <dbReference type="EMBL" id="BAM32758.1"/>
    </source>
</evidence>